<proteinExistence type="predicted"/>
<dbReference type="eggNOG" id="ENOG502Z9DF">
    <property type="taxonomic scope" value="Bacteria"/>
</dbReference>
<name>B7VNG1_VIBA3</name>
<dbReference type="Gene3D" id="1.25.40.10">
    <property type="entry name" value="Tetratricopeptide repeat domain"/>
    <property type="match status" value="1"/>
</dbReference>
<accession>B7VNG1</accession>
<dbReference type="AlphaFoldDB" id="B7VNG1"/>
<gene>
    <name evidence="1" type="ordered locus">VS_1374</name>
</gene>
<dbReference type="HOGENOM" id="CLU_019455_0_0_6"/>
<dbReference type="EMBL" id="FM954972">
    <property type="protein sequence ID" value="CAV18537.1"/>
    <property type="molecule type" value="Genomic_DNA"/>
</dbReference>
<evidence type="ECO:0000313" key="2">
    <source>
        <dbReference type="Proteomes" id="UP000009100"/>
    </source>
</evidence>
<protein>
    <submittedName>
        <fullName evidence="1">Uncharacterized protein</fullName>
    </submittedName>
</protein>
<reference evidence="1 2" key="1">
    <citation type="submission" date="2009-02" db="EMBL/GenBank/DDBJ databases">
        <title>Vibrio splendidus str. LGP32 complete genome.</title>
        <authorList>
            <person name="Mazel D."/>
            <person name="Le Roux F."/>
        </authorList>
    </citation>
    <scope>NUCLEOTIDE SEQUENCE [LARGE SCALE GENOMIC DNA]</scope>
    <source>
        <strain evidence="1 2">LGP32</strain>
    </source>
</reference>
<dbReference type="KEGG" id="vsp:VS_1374"/>
<evidence type="ECO:0000313" key="1">
    <source>
        <dbReference type="EMBL" id="CAV18537.1"/>
    </source>
</evidence>
<dbReference type="InterPro" id="IPR011990">
    <property type="entry name" value="TPR-like_helical_dom_sf"/>
</dbReference>
<dbReference type="Proteomes" id="UP000009100">
    <property type="component" value="Chromosome 1"/>
</dbReference>
<dbReference type="SUPFAM" id="SSF81901">
    <property type="entry name" value="HCP-like"/>
    <property type="match status" value="1"/>
</dbReference>
<dbReference type="STRING" id="575788.VS_1374"/>
<sequence length="625" mass="72251">MDLVSTQRSDEVHVFEWLEAIENDIQWSNLNEQERERACIAVWTGVGSQLVLGDIALFKMGLALDGKPTSVVSDLVESIDVARTVPIWSEIDQAKLDWLLALKVKNFDEMASLCYQGKQTLSGYIKFLRLPQSNSYKAELSNRLLSPISDGDLSDYDDVWLADNFYALETTHQRVNFCEGFIGKLEQFDYGEQCAEIIEQHCFPLKKNSYWPQLGGVSKAILKKKFGLTSYFDLHAISAALYSEEAAIQLDFNDYQTRQIRSRSKFWSNYSSRFERVRVLLPSESYKWVESQNGALSEFVHLLPSSTNTDSEIYIFELDDLLVVEFLRGTIAETRFYKKSDWNAQKLFDSESLTSEKIRTMTQLEVHDHLDFWQHYCEKLLRTKFKVLPNNGTKSFKGLSKALGQYTESRGLPKPDEAMVQKRKASLETWIERFWEAEVKTGKFGELRGLAQKSTLYLSKAIMAKQLGNQADYELFIKKAANQGNPEAMWQLGKNMLLGTNSDARTRKYGEDWVSKAASCGHQEAMETANRFRISFLGDTKDSSREKNAFINGARDKAEWSEMNRERSRYLKSKHQNEKINYHETVDVIKEDYKPSWINRDKEEWSSINRARAKRLREKFKVNES</sequence>
<dbReference type="PATRIC" id="fig|575788.5.peg.2680"/>
<organism evidence="1 2">
    <name type="scientific">Vibrio atlanticus (strain LGP32)</name>
    <name type="common">Vibrio splendidus (strain Mel32)</name>
    <dbReference type="NCBI Taxonomy" id="575788"/>
    <lineage>
        <taxon>Bacteria</taxon>
        <taxon>Pseudomonadati</taxon>
        <taxon>Pseudomonadota</taxon>
        <taxon>Gammaproteobacteria</taxon>
        <taxon>Vibrionales</taxon>
        <taxon>Vibrionaceae</taxon>
        <taxon>Vibrio</taxon>
    </lineage>
</organism>